<dbReference type="AlphaFoldDB" id="A0A345E192"/>
<protein>
    <recommendedName>
        <fullName evidence="8">Probable molybdenum cofactor guanylyltransferase</fullName>
        <shortName evidence="8">MoCo guanylyltransferase</shortName>
        <ecNumber evidence="8">2.7.7.77</ecNumber>
    </recommendedName>
    <alternativeName>
        <fullName evidence="8">GTP:molybdopterin guanylyltransferase</fullName>
    </alternativeName>
    <alternativeName>
        <fullName evidence="8">Mo-MPT guanylyltransferase</fullName>
    </alternativeName>
    <alternativeName>
        <fullName evidence="8">Molybdopterin guanylyltransferase</fullName>
    </alternativeName>
    <alternativeName>
        <fullName evidence="8">Molybdopterin-guanine dinucleotide synthase</fullName>
        <shortName evidence="8">MGD synthase</shortName>
    </alternativeName>
</protein>
<reference evidence="10 11" key="1">
    <citation type="submission" date="2018-07" db="EMBL/GenBank/DDBJ databases">
        <title>Genome sequences of Haloplanus sp. CBA1113.</title>
        <authorList>
            <person name="Kim Y.B."/>
            <person name="Roh S.W."/>
        </authorList>
    </citation>
    <scope>NUCLEOTIDE SEQUENCE [LARGE SCALE GENOMIC DNA]</scope>
    <source>
        <strain evidence="10 11">CBA1113</strain>
    </source>
</reference>
<dbReference type="PANTHER" id="PTHR19136">
    <property type="entry name" value="MOLYBDENUM COFACTOR GUANYLYLTRANSFERASE"/>
    <property type="match status" value="1"/>
</dbReference>
<comment type="function">
    <text evidence="8">Transfers a GMP moiety from GTP to Mo-molybdopterin (Mo-MPT) cofactor (Moco or molybdenum cofactor) to form Mo-molybdopterin guanine dinucleotide (Mo-MGD) cofactor.</text>
</comment>
<dbReference type="EMBL" id="CP031150">
    <property type="protein sequence ID" value="AXG05964.1"/>
    <property type="molecule type" value="Genomic_DNA"/>
</dbReference>
<dbReference type="InterPro" id="IPR013482">
    <property type="entry name" value="Molybde_CF_guanTrfase"/>
</dbReference>
<dbReference type="SUPFAM" id="SSF53448">
    <property type="entry name" value="Nucleotide-diphospho-sugar transferases"/>
    <property type="match status" value="1"/>
</dbReference>
<feature type="binding site" evidence="8">
    <location>
        <position position="50"/>
    </location>
    <ligand>
        <name>GTP</name>
        <dbReference type="ChEBI" id="CHEBI:37565"/>
    </ligand>
</feature>
<keyword evidence="11" id="KW-1185">Reference proteome</keyword>
<dbReference type="GeneID" id="37282846"/>
<keyword evidence="5 8" id="KW-0460">Magnesium</keyword>
<dbReference type="CDD" id="cd02503">
    <property type="entry name" value="MobA"/>
    <property type="match status" value="1"/>
</dbReference>
<feature type="binding site" evidence="8">
    <location>
        <position position="22"/>
    </location>
    <ligand>
        <name>GTP</name>
        <dbReference type="ChEBI" id="CHEBI:37565"/>
    </ligand>
</feature>
<dbReference type="Gene3D" id="3.90.550.10">
    <property type="entry name" value="Spore Coat Polysaccharide Biosynthesis Protein SpsA, Chain A"/>
    <property type="match status" value="1"/>
</dbReference>
<dbReference type="InterPro" id="IPR025877">
    <property type="entry name" value="MobA-like_NTP_Trfase"/>
</dbReference>
<keyword evidence="3 8" id="KW-0479">Metal-binding</keyword>
<feature type="domain" description="MobA-like NTP transferase" evidence="9">
    <location>
        <begin position="6"/>
        <end position="163"/>
    </location>
</feature>
<keyword evidence="7 8" id="KW-0501">Molybdenum cofactor biosynthesis</keyword>
<evidence type="ECO:0000313" key="10">
    <source>
        <dbReference type="EMBL" id="AXG05964.1"/>
    </source>
</evidence>
<name>A0A345E192_9EURY</name>
<dbReference type="GO" id="GO:0046872">
    <property type="term" value="F:metal ion binding"/>
    <property type="evidence" value="ECO:0007669"/>
    <property type="project" value="UniProtKB-KW"/>
</dbReference>
<dbReference type="GO" id="GO:0061603">
    <property type="term" value="F:molybdenum cofactor guanylyltransferase activity"/>
    <property type="evidence" value="ECO:0007669"/>
    <property type="project" value="UniProtKB-EC"/>
</dbReference>
<evidence type="ECO:0000313" key="11">
    <source>
        <dbReference type="Proteomes" id="UP000253273"/>
    </source>
</evidence>
<evidence type="ECO:0000256" key="1">
    <source>
        <dbReference type="ARBA" id="ARBA00022490"/>
    </source>
</evidence>
<proteinExistence type="inferred from homology"/>
<comment type="caution">
    <text evidence="8">Lacks conserved residue(s) required for the propagation of feature annotation.</text>
</comment>
<dbReference type="OrthoDB" id="28434at2157"/>
<dbReference type="PANTHER" id="PTHR19136:SF81">
    <property type="entry name" value="MOLYBDENUM COFACTOR GUANYLYLTRANSFERASE"/>
    <property type="match status" value="1"/>
</dbReference>
<evidence type="ECO:0000256" key="5">
    <source>
        <dbReference type="ARBA" id="ARBA00022842"/>
    </source>
</evidence>
<accession>A0A345E192</accession>
<dbReference type="Pfam" id="PF12804">
    <property type="entry name" value="NTP_transf_3"/>
    <property type="match status" value="1"/>
</dbReference>
<dbReference type="EC" id="2.7.7.77" evidence="8"/>
<keyword evidence="2 8" id="KW-0808">Transferase</keyword>
<comment type="catalytic activity">
    <reaction evidence="8">
        <text>Mo-molybdopterin + GTP + H(+) = Mo-molybdopterin guanine dinucleotide + diphosphate</text>
        <dbReference type="Rhea" id="RHEA:34243"/>
        <dbReference type="ChEBI" id="CHEBI:15378"/>
        <dbReference type="ChEBI" id="CHEBI:33019"/>
        <dbReference type="ChEBI" id="CHEBI:37565"/>
        <dbReference type="ChEBI" id="CHEBI:71302"/>
        <dbReference type="ChEBI" id="CHEBI:71310"/>
        <dbReference type="EC" id="2.7.7.77"/>
    </reaction>
</comment>
<evidence type="ECO:0000256" key="7">
    <source>
        <dbReference type="ARBA" id="ARBA00023150"/>
    </source>
</evidence>
<sequence length="207" mass="22293">MSERTAVVLAGGRSTRFGDEDKAVADLAGAPMIRRVVDRVAPAVDAVVINCRAAQRAAIAEALDGAAVPVSFAEDDYPDEGPMAGMATGLRAVESEYAFVVACDMPFVDPGFVDYLFERAAGHDAAVPRPEQWFETTHAVYRAAAMADACEAALAEGEERIVAPLFDLDFVVVDADEVRDHGVPHTFENCNTRADFEDAARRLEERS</sequence>
<feature type="binding site" evidence="8">
    <location>
        <begin position="9"/>
        <end position="11"/>
    </location>
    <ligand>
        <name>GTP</name>
        <dbReference type="ChEBI" id="CHEBI:37565"/>
    </ligand>
</feature>
<organism evidence="10 11">
    <name type="scientific">Haloplanus rubicundus</name>
    <dbReference type="NCBI Taxonomy" id="1547898"/>
    <lineage>
        <taxon>Archaea</taxon>
        <taxon>Methanobacteriati</taxon>
        <taxon>Methanobacteriota</taxon>
        <taxon>Stenosarchaea group</taxon>
        <taxon>Halobacteria</taxon>
        <taxon>Halobacteriales</taxon>
        <taxon>Haloferacaceae</taxon>
        <taxon>Haloplanus</taxon>
    </lineage>
</organism>
<dbReference type="KEGG" id="haj:DU500_05635"/>
<dbReference type="RefSeq" id="WP_114585111.1">
    <property type="nucleotide sequence ID" value="NZ_CP031150.1"/>
</dbReference>
<evidence type="ECO:0000256" key="8">
    <source>
        <dbReference type="HAMAP-Rule" id="MF_00316"/>
    </source>
</evidence>
<evidence type="ECO:0000256" key="4">
    <source>
        <dbReference type="ARBA" id="ARBA00022741"/>
    </source>
</evidence>
<dbReference type="InterPro" id="IPR029044">
    <property type="entry name" value="Nucleotide-diphossugar_trans"/>
</dbReference>
<keyword evidence="4 8" id="KW-0547">Nucleotide-binding</keyword>
<comment type="cofactor">
    <cofactor evidence="8">
        <name>Mg(2+)</name>
        <dbReference type="ChEBI" id="CHEBI:18420"/>
    </cofactor>
</comment>
<feature type="binding site" evidence="8">
    <location>
        <position position="104"/>
    </location>
    <ligand>
        <name>Mg(2+)</name>
        <dbReference type="ChEBI" id="CHEBI:18420"/>
    </ligand>
</feature>
<keyword evidence="1 8" id="KW-0963">Cytoplasm</keyword>
<dbReference type="HAMAP" id="MF_00316">
    <property type="entry name" value="MobA"/>
    <property type="match status" value="1"/>
</dbReference>
<keyword evidence="6 8" id="KW-0342">GTP-binding</keyword>
<evidence type="ECO:0000256" key="3">
    <source>
        <dbReference type="ARBA" id="ARBA00022723"/>
    </source>
</evidence>
<feature type="binding site" evidence="8">
    <location>
        <position position="104"/>
    </location>
    <ligand>
        <name>GTP</name>
        <dbReference type="ChEBI" id="CHEBI:37565"/>
    </ligand>
</feature>
<dbReference type="GO" id="GO:0005737">
    <property type="term" value="C:cytoplasm"/>
    <property type="evidence" value="ECO:0007669"/>
    <property type="project" value="UniProtKB-SubCell"/>
</dbReference>
<evidence type="ECO:0000256" key="2">
    <source>
        <dbReference type="ARBA" id="ARBA00022679"/>
    </source>
</evidence>
<comment type="subcellular location">
    <subcellularLocation>
        <location evidence="8">Cytoplasm</location>
    </subcellularLocation>
</comment>
<evidence type="ECO:0000256" key="6">
    <source>
        <dbReference type="ARBA" id="ARBA00023134"/>
    </source>
</evidence>
<dbReference type="GO" id="GO:0005525">
    <property type="term" value="F:GTP binding"/>
    <property type="evidence" value="ECO:0007669"/>
    <property type="project" value="UniProtKB-UniRule"/>
</dbReference>
<dbReference type="GO" id="GO:0006777">
    <property type="term" value="P:Mo-molybdopterin cofactor biosynthetic process"/>
    <property type="evidence" value="ECO:0007669"/>
    <property type="project" value="UniProtKB-KW"/>
</dbReference>
<gene>
    <name evidence="8" type="primary">mobA</name>
    <name evidence="10" type="ORF">DU500_05635</name>
</gene>
<keyword evidence="10" id="KW-0548">Nucleotidyltransferase</keyword>
<comment type="similarity">
    <text evidence="8">Belongs to the MobA family.</text>
</comment>
<dbReference type="Proteomes" id="UP000253273">
    <property type="component" value="Chromosome"/>
</dbReference>
<comment type="domain">
    <text evidence="8">The N-terminal domain determines nucleotide recognition and specific binding, while the C-terminal domain determines the specific binding to the target protein.</text>
</comment>
<evidence type="ECO:0000259" key="9">
    <source>
        <dbReference type="Pfam" id="PF12804"/>
    </source>
</evidence>